<comment type="caution">
    <text evidence="2">The sequence shown here is derived from an EMBL/GenBank/DDBJ whole genome shotgun (WGS) entry which is preliminary data.</text>
</comment>
<dbReference type="SUPFAM" id="SSF47240">
    <property type="entry name" value="Ferritin-like"/>
    <property type="match status" value="1"/>
</dbReference>
<evidence type="ECO:0000313" key="3">
    <source>
        <dbReference type="Proteomes" id="UP000284605"/>
    </source>
</evidence>
<dbReference type="Pfam" id="PF05138">
    <property type="entry name" value="PaaA_PaaC"/>
    <property type="match status" value="1"/>
</dbReference>
<evidence type="ECO:0000313" key="1">
    <source>
        <dbReference type="EMBL" id="RJF80818.1"/>
    </source>
</evidence>
<dbReference type="EMBL" id="QYUK01000011">
    <property type="protein sequence ID" value="RJF89351.1"/>
    <property type="molecule type" value="Genomic_DNA"/>
</dbReference>
<dbReference type="InterPro" id="IPR007814">
    <property type="entry name" value="PaaA_PaaC"/>
</dbReference>
<dbReference type="InterPro" id="IPR052703">
    <property type="entry name" value="Aromatic_CoA_ox/epox"/>
</dbReference>
<proteinExistence type="predicted"/>
<dbReference type="OrthoDB" id="9789947at2"/>
<dbReference type="RefSeq" id="WP_119781053.1">
    <property type="nucleotide sequence ID" value="NZ_QYUK01000011.1"/>
</dbReference>
<dbReference type="AlphaFoldDB" id="A0A418WH31"/>
<dbReference type="Proteomes" id="UP000284605">
    <property type="component" value="Unassembled WGS sequence"/>
</dbReference>
<sequence length="248" mass="27195">MALFEYLLRLGDNTLVLGQQLGALTGHGPVLEEDIATANIALDLIGQARLWLSLAAEVEGAGRDEDTLAFLRDERAFRNLLLVEQPNGDFADTMARQFLFDAWHNELLTALCASTEPRIAAIAAKSLKEARYHLSHSSAWIVRLGDGTAYSRDRIQRALGRLWSFTGEMFEADAVDLELAATGVACDPRGLRAAWQGTVGAVLAKATLPVPADAWMRSGGRRGEHSEHMGYLLAEMQHIPRSFPGARW</sequence>
<dbReference type="PIRSF" id="PIRSF037834">
    <property type="entry name" value="PA_CoA_Oase3"/>
    <property type="match status" value="1"/>
</dbReference>
<dbReference type="PANTHER" id="PTHR30458">
    <property type="entry name" value="PHENYLACETIC ACID DEGRADATION PROTEIN PAA"/>
    <property type="match status" value="1"/>
</dbReference>
<dbReference type="EMBL" id="QYUK01000016">
    <property type="protein sequence ID" value="RJF80818.1"/>
    <property type="molecule type" value="Genomic_DNA"/>
</dbReference>
<accession>A0A418WH31</accession>
<dbReference type="PANTHER" id="PTHR30458:SF0">
    <property type="entry name" value="1,2-PHENYLACETYL-COA EPOXIDASE, SUBUNIT C"/>
    <property type="match status" value="1"/>
</dbReference>
<evidence type="ECO:0000313" key="2">
    <source>
        <dbReference type="EMBL" id="RJF89351.1"/>
    </source>
</evidence>
<dbReference type="InterPro" id="IPR011882">
    <property type="entry name" value="PaaC"/>
</dbReference>
<dbReference type="FunFam" id="1.20.1260.10:FF:000012">
    <property type="entry name" value="1,2-phenylacetyl-CoA epoxidase, subunit C"/>
    <property type="match status" value="1"/>
</dbReference>
<dbReference type="InterPro" id="IPR009078">
    <property type="entry name" value="Ferritin-like_SF"/>
</dbReference>
<dbReference type="InterPro" id="IPR012347">
    <property type="entry name" value="Ferritin-like"/>
</dbReference>
<dbReference type="NCBIfam" id="TIGR02158">
    <property type="entry name" value="PA_CoA_Oxy3"/>
    <property type="match status" value="1"/>
</dbReference>
<keyword evidence="3" id="KW-1185">Reference proteome</keyword>
<dbReference type="GO" id="GO:0005829">
    <property type="term" value="C:cytosol"/>
    <property type="evidence" value="ECO:0007669"/>
    <property type="project" value="TreeGrafter"/>
</dbReference>
<gene>
    <name evidence="2" type="primary">paaI</name>
    <name evidence="2" type="ORF">D3874_22215</name>
    <name evidence="1" type="ORF">D3874_27450</name>
</gene>
<reference evidence="2 3" key="1">
    <citation type="submission" date="2018-09" db="EMBL/GenBank/DDBJ databases">
        <authorList>
            <person name="Zhu H."/>
        </authorList>
    </citation>
    <scope>NUCLEOTIDE SEQUENCE [LARGE SCALE GENOMIC DNA]</scope>
    <source>
        <strain evidence="2 3">K1W22B-8</strain>
    </source>
</reference>
<dbReference type="Gene3D" id="1.20.1260.10">
    <property type="match status" value="1"/>
</dbReference>
<organism evidence="2 3">
    <name type="scientific">Oleomonas cavernae</name>
    <dbReference type="NCBI Taxonomy" id="2320859"/>
    <lineage>
        <taxon>Bacteria</taxon>
        <taxon>Pseudomonadati</taxon>
        <taxon>Pseudomonadota</taxon>
        <taxon>Alphaproteobacteria</taxon>
        <taxon>Acetobacterales</taxon>
        <taxon>Acetobacteraceae</taxon>
        <taxon>Oleomonas</taxon>
    </lineage>
</organism>
<dbReference type="GO" id="GO:0010124">
    <property type="term" value="P:phenylacetate catabolic process"/>
    <property type="evidence" value="ECO:0007669"/>
    <property type="project" value="InterPro"/>
</dbReference>
<protein>
    <submittedName>
        <fullName evidence="2">Phenylacetate-CoA oxygenase subunit PaaI</fullName>
    </submittedName>
</protein>
<name>A0A418WH31_9PROT</name>